<evidence type="ECO:0000313" key="3">
    <source>
        <dbReference type="EMBL" id="KUN09786.1"/>
    </source>
</evidence>
<keyword evidence="2" id="KW-1133">Transmembrane helix</keyword>
<feature type="region of interest" description="Disordered" evidence="1">
    <location>
        <begin position="130"/>
        <end position="162"/>
    </location>
</feature>
<dbReference type="Proteomes" id="UP000053127">
    <property type="component" value="Unassembled WGS sequence"/>
</dbReference>
<feature type="transmembrane region" description="Helical" evidence="2">
    <location>
        <begin position="340"/>
        <end position="360"/>
    </location>
</feature>
<feature type="transmembrane region" description="Helical" evidence="2">
    <location>
        <begin position="380"/>
        <end position="402"/>
    </location>
</feature>
<dbReference type="STRING" id="67386.AQI95_03655"/>
<sequence>MPGLVQAAVAHRTVEDVVRLITLLEGSPEHARTTADALHAVGVDRSVEDLARLVTLLTESPRDTASADEAIRIAAERRPLDDVSRLMQLLHSTSVGPYCGQAAVRAVAVSRPVEELHELIGRLAADRTVREAPGTPLSDPPSADLPTAVPSGADAASACPPDAVPLTTQTVSAFDAWAAATTGGTAERAEGHQNEDLRNEDRRKEEARKEEGPTEAGRVEEERTEEGRTEDRSAKERSPVKERAAERHPPKQRSVKDRFVKDRLARACSVDDRNRDGRRAAALLWGTRGAALLVLLCGAAHAPRQWAGASHGVLAGTVLAAGLCGLLAFVLPVRTAPARLVAATAAFGVTAALGVGQLLGGRFGLPDAHRLWDATLAPPWLAATAAAAAALMALTVLLGALFTRDARREGAG</sequence>
<feature type="transmembrane region" description="Helical" evidence="2">
    <location>
        <begin position="313"/>
        <end position="333"/>
    </location>
</feature>
<dbReference type="AlphaFoldDB" id="A0A101PE50"/>
<accession>A0A101PE50</accession>
<evidence type="ECO:0000256" key="1">
    <source>
        <dbReference type="SAM" id="MobiDB-lite"/>
    </source>
</evidence>
<name>A0A101PE50_9ACTN</name>
<organism evidence="3 4">
    <name type="scientific">Streptomyces yokosukanensis</name>
    <dbReference type="NCBI Taxonomy" id="67386"/>
    <lineage>
        <taxon>Bacteria</taxon>
        <taxon>Bacillati</taxon>
        <taxon>Actinomycetota</taxon>
        <taxon>Actinomycetes</taxon>
        <taxon>Kitasatosporales</taxon>
        <taxon>Streptomycetaceae</taxon>
        <taxon>Streptomyces</taxon>
    </lineage>
</organism>
<feature type="transmembrane region" description="Helical" evidence="2">
    <location>
        <begin position="282"/>
        <end position="301"/>
    </location>
</feature>
<gene>
    <name evidence="3" type="ORF">AQI95_03655</name>
</gene>
<keyword evidence="2" id="KW-0812">Transmembrane</keyword>
<proteinExistence type="predicted"/>
<feature type="region of interest" description="Disordered" evidence="1">
    <location>
        <begin position="182"/>
        <end position="256"/>
    </location>
</feature>
<feature type="compositionally biased region" description="Basic and acidic residues" evidence="1">
    <location>
        <begin position="187"/>
        <end position="256"/>
    </location>
</feature>
<evidence type="ECO:0000256" key="2">
    <source>
        <dbReference type="SAM" id="Phobius"/>
    </source>
</evidence>
<dbReference type="EMBL" id="LMWN01000004">
    <property type="protein sequence ID" value="KUN09786.1"/>
    <property type="molecule type" value="Genomic_DNA"/>
</dbReference>
<keyword evidence="4" id="KW-1185">Reference proteome</keyword>
<evidence type="ECO:0000313" key="4">
    <source>
        <dbReference type="Proteomes" id="UP000053127"/>
    </source>
</evidence>
<protein>
    <submittedName>
        <fullName evidence="3">Uncharacterized protein</fullName>
    </submittedName>
</protein>
<keyword evidence="2" id="KW-0472">Membrane</keyword>
<reference evidence="3 4" key="1">
    <citation type="submission" date="2015-10" db="EMBL/GenBank/DDBJ databases">
        <title>Draft genome sequence of Streptomyces yokosukanensis DSM 40224, type strain for the species Streptomyces yokosukanensis.</title>
        <authorList>
            <person name="Ruckert C."/>
            <person name="Winkler A."/>
            <person name="Kalinowski J."/>
            <person name="Kampfer P."/>
            <person name="Glaeser S."/>
        </authorList>
    </citation>
    <scope>NUCLEOTIDE SEQUENCE [LARGE SCALE GENOMIC DNA]</scope>
    <source>
        <strain evidence="3 4">DSM 40224</strain>
    </source>
</reference>
<comment type="caution">
    <text evidence="3">The sequence shown here is derived from an EMBL/GenBank/DDBJ whole genome shotgun (WGS) entry which is preliminary data.</text>
</comment>